<dbReference type="NCBIfam" id="TIGR01891">
    <property type="entry name" value="amidohydrolases"/>
    <property type="match status" value="1"/>
</dbReference>
<dbReference type="GO" id="GO:0016805">
    <property type="term" value="F:dipeptidase activity"/>
    <property type="evidence" value="ECO:0007669"/>
    <property type="project" value="InterPro"/>
</dbReference>
<dbReference type="HOGENOM" id="CLU_031812_1_2_1"/>
<keyword evidence="4" id="KW-0121">Carboxypeptidase</keyword>
<dbReference type="OrthoDB" id="6119954at2759"/>
<dbReference type="GO" id="GO:0004180">
    <property type="term" value="F:carboxypeptidase activity"/>
    <property type="evidence" value="ECO:0007669"/>
    <property type="project" value="UniProtKB-KW"/>
</dbReference>
<dbReference type="OMA" id="HYAITDT"/>
<dbReference type="InterPro" id="IPR011650">
    <property type="entry name" value="Peptidase_M20_dimer"/>
</dbReference>
<dbReference type="Pfam" id="PF01546">
    <property type="entry name" value="Peptidase_M20"/>
    <property type="match status" value="1"/>
</dbReference>
<dbReference type="VEuPathDB" id="FungiDB:F503_01792"/>
<dbReference type="PANTHER" id="PTHR30575:SF0">
    <property type="entry name" value="XAA-ARG DIPEPTIDASE"/>
    <property type="match status" value="1"/>
</dbReference>
<dbReference type="CDD" id="cd05672">
    <property type="entry name" value="M20_ACY1L2-like"/>
    <property type="match status" value="1"/>
</dbReference>
<dbReference type="FunFam" id="3.30.70.360:FF:000004">
    <property type="entry name" value="Peptidase M20 domain-containing protein 2"/>
    <property type="match status" value="1"/>
</dbReference>
<dbReference type="PIRSF" id="PIRSF037226">
    <property type="entry name" value="Amidohydrolase_ACY1L2_prd"/>
    <property type="match status" value="1"/>
</dbReference>
<proteinExistence type="inferred from homology"/>
<accession>S3BTV0</accession>
<comment type="similarity">
    <text evidence="1 2">Belongs to the peptidase M20A family.</text>
</comment>
<sequence>MTVVKHLEKVPAHRDAEAEQQLKAAIDARRTELWAINQQIHSNPELGYEEYKAHDAICSLLESLGFTVARNAYGLETAFCAEYGVGGRVVAYNAEYDALPGIGHACGHNLIATMSIAAFLGVAATMKARGLKEGRVRLIGTPAEEGGGGKLKIIDAGGFADVDASLMVHPGPLSYDEGWDGDAYSPTLANHKLRVRYEGVAAHAAVAPWEGTNALDAAVLAYTGIGVLRQQMHPSSRVHCVIVEGGTRPNIIPSSTTLDCYIRSPTLKAANDLLSKVENCFAGAAQQAGCKVDFDLINTYADVRPNGPISQLYADAMNAMGSRTRCDPSSPGAPASTDQGNVTYECPGFHGGIGIEAPPGCGNHTPGFTASAGEEGAHELSLIAAKGLAITGWQILTDDAVAAAIRADFEADKKRRQNPGVERLVVHRSGYC</sequence>
<evidence type="ECO:0000256" key="1">
    <source>
        <dbReference type="ARBA" id="ARBA00006247"/>
    </source>
</evidence>
<dbReference type="eggNOG" id="ENOG502QQPD">
    <property type="taxonomic scope" value="Eukaryota"/>
</dbReference>
<evidence type="ECO:0000259" key="3">
    <source>
        <dbReference type="Pfam" id="PF07687"/>
    </source>
</evidence>
<name>S3BTV0_OPHP1</name>
<dbReference type="SUPFAM" id="SSF53187">
    <property type="entry name" value="Zn-dependent exopeptidases"/>
    <property type="match status" value="1"/>
</dbReference>
<feature type="domain" description="Peptidase M20 dimerisation" evidence="3">
    <location>
        <begin position="193"/>
        <end position="282"/>
    </location>
</feature>
<evidence type="ECO:0000256" key="2">
    <source>
        <dbReference type="PIRNR" id="PIRNR037226"/>
    </source>
</evidence>
<organism evidence="4 5">
    <name type="scientific">Ophiostoma piceae (strain UAMH 11346)</name>
    <name type="common">Sap stain fungus</name>
    <dbReference type="NCBI Taxonomy" id="1262450"/>
    <lineage>
        <taxon>Eukaryota</taxon>
        <taxon>Fungi</taxon>
        <taxon>Dikarya</taxon>
        <taxon>Ascomycota</taxon>
        <taxon>Pezizomycotina</taxon>
        <taxon>Sordariomycetes</taxon>
        <taxon>Sordariomycetidae</taxon>
        <taxon>Ophiostomatales</taxon>
        <taxon>Ophiostomataceae</taxon>
        <taxon>Ophiostoma</taxon>
    </lineage>
</organism>
<dbReference type="InterPro" id="IPR036264">
    <property type="entry name" value="Bact_exopeptidase_dim_dom"/>
</dbReference>
<reference evidence="4 5" key="1">
    <citation type="journal article" date="2013" name="BMC Genomics">
        <title>The genome and transcriptome of the pine saprophyte Ophiostoma piceae, and a comparison with the bark beetle-associated pine pathogen Grosmannia clavigera.</title>
        <authorList>
            <person name="Haridas S."/>
            <person name="Wang Y."/>
            <person name="Lim L."/>
            <person name="Massoumi Alamouti S."/>
            <person name="Jackman S."/>
            <person name="Docking R."/>
            <person name="Robertson G."/>
            <person name="Birol I."/>
            <person name="Bohlmann J."/>
            <person name="Breuil C."/>
        </authorList>
    </citation>
    <scope>NUCLEOTIDE SEQUENCE [LARGE SCALE GENOMIC DNA]</scope>
    <source>
        <strain evidence="4 5">UAMH 11346</strain>
    </source>
</reference>
<dbReference type="InterPro" id="IPR052030">
    <property type="entry name" value="Peptidase_M20/M20A_hydrolases"/>
</dbReference>
<gene>
    <name evidence="4" type="ORF">F503_01792</name>
</gene>
<dbReference type="Gene3D" id="3.40.630.10">
    <property type="entry name" value="Zn peptidases"/>
    <property type="match status" value="1"/>
</dbReference>
<dbReference type="Proteomes" id="UP000016923">
    <property type="component" value="Unassembled WGS sequence"/>
</dbReference>
<keyword evidence="4" id="KW-0378">Hydrolase</keyword>
<keyword evidence="4" id="KW-0645">Protease</keyword>
<protein>
    <recommendedName>
        <fullName evidence="2">Peptidase M20 domain-containing protein 2</fullName>
    </recommendedName>
</protein>
<dbReference type="AlphaFoldDB" id="S3BTV0"/>
<evidence type="ECO:0000313" key="5">
    <source>
        <dbReference type="Proteomes" id="UP000016923"/>
    </source>
</evidence>
<dbReference type="InterPro" id="IPR017439">
    <property type="entry name" value="Amidohydrolase"/>
</dbReference>
<dbReference type="InterPro" id="IPR017144">
    <property type="entry name" value="Xaa-Arg_dipeptidase"/>
</dbReference>
<dbReference type="EMBL" id="KE148164">
    <property type="protein sequence ID" value="EPE03902.1"/>
    <property type="molecule type" value="Genomic_DNA"/>
</dbReference>
<dbReference type="InterPro" id="IPR002933">
    <property type="entry name" value="Peptidase_M20"/>
</dbReference>
<dbReference type="Pfam" id="PF07687">
    <property type="entry name" value="M20_dimer"/>
    <property type="match status" value="1"/>
</dbReference>
<dbReference type="SUPFAM" id="SSF55031">
    <property type="entry name" value="Bacterial exopeptidase dimerisation domain"/>
    <property type="match status" value="1"/>
</dbReference>
<evidence type="ECO:0000313" key="4">
    <source>
        <dbReference type="EMBL" id="EPE03902.1"/>
    </source>
</evidence>
<dbReference type="PANTHER" id="PTHR30575">
    <property type="entry name" value="PEPTIDASE M20"/>
    <property type="match status" value="1"/>
</dbReference>
<keyword evidence="5" id="KW-1185">Reference proteome</keyword>
<dbReference type="Gene3D" id="3.30.70.360">
    <property type="match status" value="1"/>
</dbReference>